<dbReference type="Pfam" id="PF01882">
    <property type="entry name" value="DUF58"/>
    <property type="match status" value="1"/>
</dbReference>
<reference evidence="3" key="1">
    <citation type="submission" date="2020-05" db="EMBL/GenBank/DDBJ databases">
        <title>Frigoriglobus tundricola gen. nov., sp. nov., a psychrotolerant cellulolytic planctomycete of the family Gemmataceae with two divergent copies of 16S rRNA gene.</title>
        <authorList>
            <person name="Kulichevskaya I.S."/>
            <person name="Ivanova A.A."/>
            <person name="Naumoff D.G."/>
            <person name="Beletsky A.V."/>
            <person name="Rijpstra W.I.C."/>
            <person name="Sinninghe Damste J.S."/>
            <person name="Mardanov A.V."/>
            <person name="Ravin N.V."/>
            <person name="Dedysh S.N."/>
        </authorList>
    </citation>
    <scope>NUCLEOTIDE SEQUENCE [LARGE SCALE GENOMIC DNA]</scope>
    <source>
        <strain evidence="3">PL17</strain>
    </source>
</reference>
<evidence type="ECO:0000313" key="3">
    <source>
        <dbReference type="Proteomes" id="UP000503447"/>
    </source>
</evidence>
<sequence length="176" mass="18637">MRPYRPGDAIRDIHWRTTARGEPMVREYDTAPSPELVLVVEAWLPAAPDATDRARLEAALSLAATIAVTWRGRAFDSAVTVVVPGSDAVAATAASEEDLRAALAPLASVRGTDAVEAPAARTFTRHLARGARLVVSSRAHTPFAAALGHSTGKPFIAVCPDDRPPWYLPPAAPGSR</sequence>
<dbReference type="Proteomes" id="UP000503447">
    <property type="component" value="Chromosome"/>
</dbReference>
<dbReference type="EMBL" id="CP053452">
    <property type="protein sequence ID" value="QJW99334.1"/>
    <property type="molecule type" value="Genomic_DNA"/>
</dbReference>
<dbReference type="RefSeq" id="WP_171474317.1">
    <property type="nucleotide sequence ID" value="NZ_CP053452.2"/>
</dbReference>
<dbReference type="AlphaFoldDB" id="A0A6M5Z0K5"/>
<protein>
    <recommendedName>
        <fullName evidence="1">DUF58 domain-containing protein</fullName>
    </recommendedName>
</protein>
<dbReference type="PANTHER" id="PTHR34351:SF1">
    <property type="entry name" value="SLR1927 PROTEIN"/>
    <property type="match status" value="1"/>
</dbReference>
<proteinExistence type="predicted"/>
<accession>A0A6M5Z0K5</accession>
<organism evidence="2 3">
    <name type="scientific">Frigoriglobus tundricola</name>
    <dbReference type="NCBI Taxonomy" id="2774151"/>
    <lineage>
        <taxon>Bacteria</taxon>
        <taxon>Pseudomonadati</taxon>
        <taxon>Planctomycetota</taxon>
        <taxon>Planctomycetia</taxon>
        <taxon>Gemmatales</taxon>
        <taxon>Gemmataceae</taxon>
        <taxon>Frigoriglobus</taxon>
    </lineage>
</organism>
<gene>
    <name evidence="2" type="ORF">FTUN_6942</name>
</gene>
<dbReference type="KEGG" id="ftj:FTUN_6942"/>
<dbReference type="PANTHER" id="PTHR34351">
    <property type="entry name" value="SLR1927 PROTEIN-RELATED"/>
    <property type="match status" value="1"/>
</dbReference>
<evidence type="ECO:0000313" key="2">
    <source>
        <dbReference type="EMBL" id="QJW99334.1"/>
    </source>
</evidence>
<name>A0A6M5Z0K5_9BACT</name>
<keyword evidence="3" id="KW-1185">Reference proteome</keyword>
<evidence type="ECO:0000259" key="1">
    <source>
        <dbReference type="Pfam" id="PF01882"/>
    </source>
</evidence>
<dbReference type="InterPro" id="IPR002881">
    <property type="entry name" value="DUF58"/>
</dbReference>
<feature type="domain" description="DUF58" evidence="1">
    <location>
        <begin position="1"/>
        <end position="72"/>
    </location>
</feature>